<protein>
    <submittedName>
        <fullName evidence="2">Uncharacterized protein</fullName>
    </submittedName>
</protein>
<accession>A0A0C9WMH3</accession>
<keyword evidence="3" id="KW-1185">Reference proteome</keyword>
<feature type="chain" id="PRO_5002205434" evidence="1">
    <location>
        <begin position="30"/>
        <end position="64"/>
    </location>
</feature>
<gene>
    <name evidence="2" type="ORF">K443DRAFT_115519</name>
</gene>
<dbReference type="EMBL" id="KN839052">
    <property type="protein sequence ID" value="KIJ91120.1"/>
    <property type="molecule type" value="Genomic_DNA"/>
</dbReference>
<proteinExistence type="predicted"/>
<evidence type="ECO:0000313" key="3">
    <source>
        <dbReference type="Proteomes" id="UP000054477"/>
    </source>
</evidence>
<feature type="non-terminal residue" evidence="2">
    <location>
        <position position="64"/>
    </location>
</feature>
<dbReference type="Proteomes" id="UP000054477">
    <property type="component" value="Unassembled WGS sequence"/>
</dbReference>
<evidence type="ECO:0000313" key="2">
    <source>
        <dbReference type="EMBL" id="KIJ91120.1"/>
    </source>
</evidence>
<organism evidence="2 3">
    <name type="scientific">Laccaria amethystina LaAM-08-1</name>
    <dbReference type="NCBI Taxonomy" id="1095629"/>
    <lineage>
        <taxon>Eukaryota</taxon>
        <taxon>Fungi</taxon>
        <taxon>Dikarya</taxon>
        <taxon>Basidiomycota</taxon>
        <taxon>Agaricomycotina</taxon>
        <taxon>Agaricomycetes</taxon>
        <taxon>Agaricomycetidae</taxon>
        <taxon>Agaricales</taxon>
        <taxon>Agaricineae</taxon>
        <taxon>Hydnangiaceae</taxon>
        <taxon>Laccaria</taxon>
    </lineage>
</organism>
<evidence type="ECO:0000256" key="1">
    <source>
        <dbReference type="SAM" id="SignalP"/>
    </source>
</evidence>
<reference evidence="3" key="2">
    <citation type="submission" date="2015-01" db="EMBL/GenBank/DDBJ databases">
        <title>Evolutionary Origins and Diversification of the Mycorrhizal Mutualists.</title>
        <authorList>
            <consortium name="DOE Joint Genome Institute"/>
            <consortium name="Mycorrhizal Genomics Consortium"/>
            <person name="Kohler A."/>
            <person name="Kuo A."/>
            <person name="Nagy L.G."/>
            <person name="Floudas D."/>
            <person name="Copeland A."/>
            <person name="Barry K.W."/>
            <person name="Cichocki N."/>
            <person name="Veneault-Fourrey C."/>
            <person name="LaButti K."/>
            <person name="Lindquist E.A."/>
            <person name="Lipzen A."/>
            <person name="Lundell T."/>
            <person name="Morin E."/>
            <person name="Murat C."/>
            <person name="Riley R."/>
            <person name="Ohm R."/>
            <person name="Sun H."/>
            <person name="Tunlid A."/>
            <person name="Henrissat B."/>
            <person name="Grigoriev I.V."/>
            <person name="Hibbett D.S."/>
            <person name="Martin F."/>
        </authorList>
    </citation>
    <scope>NUCLEOTIDE SEQUENCE [LARGE SCALE GENOMIC DNA]</scope>
    <source>
        <strain evidence="3">LaAM-08-1</strain>
    </source>
</reference>
<sequence>PEETRGSRVCILKLLYIFCFGGQPAQAAAKPGPSARLGSASILTWWWLEPATSRSRGNTSNDKE</sequence>
<keyword evidence="1" id="KW-0732">Signal</keyword>
<dbReference type="HOGENOM" id="CLU_2873861_0_0_1"/>
<feature type="signal peptide" evidence="1">
    <location>
        <begin position="1"/>
        <end position="29"/>
    </location>
</feature>
<name>A0A0C9WMH3_9AGAR</name>
<reference evidence="2 3" key="1">
    <citation type="submission" date="2014-04" db="EMBL/GenBank/DDBJ databases">
        <authorList>
            <consortium name="DOE Joint Genome Institute"/>
            <person name="Kuo A."/>
            <person name="Kohler A."/>
            <person name="Nagy L.G."/>
            <person name="Floudas D."/>
            <person name="Copeland A."/>
            <person name="Barry K.W."/>
            <person name="Cichocki N."/>
            <person name="Veneault-Fourrey C."/>
            <person name="LaButti K."/>
            <person name="Lindquist E.A."/>
            <person name="Lipzen A."/>
            <person name="Lundell T."/>
            <person name="Morin E."/>
            <person name="Murat C."/>
            <person name="Sun H."/>
            <person name="Tunlid A."/>
            <person name="Henrissat B."/>
            <person name="Grigoriev I.V."/>
            <person name="Hibbett D.S."/>
            <person name="Martin F."/>
            <person name="Nordberg H.P."/>
            <person name="Cantor M.N."/>
            <person name="Hua S.X."/>
        </authorList>
    </citation>
    <scope>NUCLEOTIDE SEQUENCE [LARGE SCALE GENOMIC DNA]</scope>
    <source>
        <strain evidence="2 3">LaAM-08-1</strain>
    </source>
</reference>
<dbReference type="AlphaFoldDB" id="A0A0C9WMH3"/>